<accession>A0AAN8NHW2</accession>
<reference evidence="3 4" key="1">
    <citation type="submission" date="2019-10" db="EMBL/GenBank/DDBJ databases">
        <authorList>
            <person name="Palmer J.M."/>
        </authorList>
    </citation>
    <scope>NUCLEOTIDE SEQUENCE [LARGE SCALE GENOMIC DNA]</scope>
    <source>
        <strain evidence="3 4">TWF506</strain>
    </source>
</reference>
<dbReference type="Pfam" id="PF00293">
    <property type="entry name" value="NUDIX"/>
    <property type="match status" value="1"/>
</dbReference>
<sequence length="224" mass="25357">MLPRYFSCFSFFIKVYSADSVIWNTTEFISYTCARPAFCSTRPHLEHLQSLLLSNKMAPPSTDGIPSKTIGTQSNEINYQDRHAVRVIVQREANDNIIIIHVKKGNYYKLPGGGVEGDEDYQLAAEREVLEETGCKASIDTKCIGVVEEWRNDLHQTSYCYIGNVTDDSGRPELTEDEVLDGLEHEWAPVQDALQKLKGIKPTSELGIYIQERDTFLLETFLAL</sequence>
<dbReference type="PROSITE" id="PS00893">
    <property type="entry name" value="NUDIX_BOX"/>
    <property type="match status" value="1"/>
</dbReference>
<gene>
    <name evidence="3" type="ORF">TWF506_003266</name>
</gene>
<dbReference type="PANTHER" id="PTHR43736:SF1">
    <property type="entry name" value="DIHYDRONEOPTERIN TRIPHOSPHATE DIPHOSPHATASE"/>
    <property type="match status" value="1"/>
</dbReference>
<name>A0AAN8NHW2_9PEZI</name>
<evidence type="ECO:0000313" key="4">
    <source>
        <dbReference type="Proteomes" id="UP001307849"/>
    </source>
</evidence>
<dbReference type="Proteomes" id="UP001307849">
    <property type="component" value="Unassembled WGS sequence"/>
</dbReference>
<protein>
    <recommendedName>
        <fullName evidence="2">Nudix hydrolase domain-containing protein</fullName>
    </recommendedName>
</protein>
<dbReference type="EMBL" id="JAVHJM010000011">
    <property type="protein sequence ID" value="KAK6502688.1"/>
    <property type="molecule type" value="Genomic_DNA"/>
</dbReference>
<evidence type="ECO:0000259" key="2">
    <source>
        <dbReference type="PROSITE" id="PS51462"/>
    </source>
</evidence>
<dbReference type="InterPro" id="IPR015797">
    <property type="entry name" value="NUDIX_hydrolase-like_dom_sf"/>
</dbReference>
<proteinExistence type="predicted"/>
<evidence type="ECO:0000313" key="3">
    <source>
        <dbReference type="EMBL" id="KAK6502688.1"/>
    </source>
</evidence>
<keyword evidence="4" id="KW-1185">Reference proteome</keyword>
<evidence type="ECO:0000256" key="1">
    <source>
        <dbReference type="ARBA" id="ARBA00022801"/>
    </source>
</evidence>
<dbReference type="AlphaFoldDB" id="A0AAN8NHW2"/>
<dbReference type="Gene3D" id="3.90.79.10">
    <property type="entry name" value="Nucleoside Triphosphate Pyrophosphohydrolase"/>
    <property type="match status" value="1"/>
</dbReference>
<dbReference type="SUPFAM" id="SSF55811">
    <property type="entry name" value="Nudix"/>
    <property type="match status" value="1"/>
</dbReference>
<dbReference type="InterPro" id="IPR020084">
    <property type="entry name" value="NUDIX_hydrolase_CS"/>
</dbReference>
<feature type="domain" description="Nudix hydrolase" evidence="2">
    <location>
        <begin position="80"/>
        <end position="214"/>
    </location>
</feature>
<comment type="caution">
    <text evidence="3">The sequence shown here is derived from an EMBL/GenBank/DDBJ whole genome shotgun (WGS) entry which is preliminary data.</text>
</comment>
<dbReference type="InterPro" id="IPR000086">
    <property type="entry name" value="NUDIX_hydrolase_dom"/>
</dbReference>
<organism evidence="3 4">
    <name type="scientific">Arthrobotrys conoides</name>
    <dbReference type="NCBI Taxonomy" id="74498"/>
    <lineage>
        <taxon>Eukaryota</taxon>
        <taxon>Fungi</taxon>
        <taxon>Dikarya</taxon>
        <taxon>Ascomycota</taxon>
        <taxon>Pezizomycotina</taxon>
        <taxon>Orbiliomycetes</taxon>
        <taxon>Orbiliales</taxon>
        <taxon>Orbiliaceae</taxon>
        <taxon>Arthrobotrys</taxon>
    </lineage>
</organism>
<keyword evidence="1" id="KW-0378">Hydrolase</keyword>
<dbReference type="PANTHER" id="PTHR43736">
    <property type="entry name" value="ADP-RIBOSE PYROPHOSPHATASE"/>
    <property type="match status" value="1"/>
</dbReference>
<dbReference type="GO" id="GO:0016787">
    <property type="term" value="F:hydrolase activity"/>
    <property type="evidence" value="ECO:0007669"/>
    <property type="project" value="UniProtKB-KW"/>
</dbReference>
<dbReference type="PROSITE" id="PS51462">
    <property type="entry name" value="NUDIX"/>
    <property type="match status" value="1"/>
</dbReference>